<name>A0ABD2AUG0_VESMC</name>
<keyword evidence="3" id="KW-1185">Reference proteome</keyword>
<evidence type="ECO:0000313" key="2">
    <source>
        <dbReference type="EMBL" id="KAL2723565.1"/>
    </source>
</evidence>
<dbReference type="PANTHER" id="PTHR37984">
    <property type="entry name" value="PROTEIN CBG26694"/>
    <property type="match status" value="1"/>
</dbReference>
<dbReference type="InterPro" id="IPR001584">
    <property type="entry name" value="Integrase_cat-core"/>
</dbReference>
<dbReference type="SUPFAM" id="SSF53098">
    <property type="entry name" value="Ribonuclease H-like"/>
    <property type="match status" value="1"/>
</dbReference>
<evidence type="ECO:0000259" key="1">
    <source>
        <dbReference type="PROSITE" id="PS50994"/>
    </source>
</evidence>
<protein>
    <submittedName>
        <fullName evidence="2">Integrase core domain protein</fullName>
    </submittedName>
</protein>
<dbReference type="InterPro" id="IPR012337">
    <property type="entry name" value="RNaseH-like_sf"/>
</dbReference>
<accession>A0ABD2AUG0</accession>
<proteinExistence type="predicted"/>
<dbReference type="PROSITE" id="PS50994">
    <property type="entry name" value="INTEGRASE"/>
    <property type="match status" value="1"/>
</dbReference>
<organism evidence="2 3">
    <name type="scientific">Vespula maculifrons</name>
    <name type="common">Eastern yellow jacket</name>
    <name type="synonym">Wasp</name>
    <dbReference type="NCBI Taxonomy" id="7453"/>
    <lineage>
        <taxon>Eukaryota</taxon>
        <taxon>Metazoa</taxon>
        <taxon>Ecdysozoa</taxon>
        <taxon>Arthropoda</taxon>
        <taxon>Hexapoda</taxon>
        <taxon>Insecta</taxon>
        <taxon>Pterygota</taxon>
        <taxon>Neoptera</taxon>
        <taxon>Endopterygota</taxon>
        <taxon>Hymenoptera</taxon>
        <taxon>Apocrita</taxon>
        <taxon>Aculeata</taxon>
        <taxon>Vespoidea</taxon>
        <taxon>Vespidae</taxon>
        <taxon>Vespinae</taxon>
        <taxon>Vespula</taxon>
    </lineage>
</organism>
<dbReference type="InterPro" id="IPR036397">
    <property type="entry name" value="RNaseH_sf"/>
</dbReference>
<dbReference type="AlphaFoldDB" id="A0ABD2AUG0"/>
<reference evidence="2 3" key="1">
    <citation type="journal article" date="2024" name="Ann. Entomol. Soc. Am.">
        <title>Genomic analyses of the southern and eastern yellowjacket wasps (Hymenoptera: Vespidae) reveal evolutionary signatures of social life.</title>
        <authorList>
            <person name="Catto M.A."/>
            <person name="Caine P.B."/>
            <person name="Orr S.E."/>
            <person name="Hunt B.G."/>
            <person name="Goodisman M.A.D."/>
        </authorList>
    </citation>
    <scope>NUCLEOTIDE SEQUENCE [LARGE SCALE GENOMIC DNA]</scope>
    <source>
        <strain evidence="2">232</strain>
        <tissue evidence="2">Head and thorax</tissue>
    </source>
</reference>
<dbReference type="Proteomes" id="UP001607303">
    <property type="component" value="Unassembled WGS sequence"/>
</dbReference>
<dbReference type="Gene3D" id="3.30.420.10">
    <property type="entry name" value="Ribonuclease H-like superfamily/Ribonuclease H"/>
    <property type="match status" value="1"/>
</dbReference>
<evidence type="ECO:0000313" key="3">
    <source>
        <dbReference type="Proteomes" id="UP001607303"/>
    </source>
</evidence>
<gene>
    <name evidence="2" type="ORF">V1477_019416</name>
</gene>
<dbReference type="PANTHER" id="PTHR37984:SF5">
    <property type="entry name" value="PROTEIN NYNRIN-LIKE"/>
    <property type="match status" value="1"/>
</dbReference>
<comment type="caution">
    <text evidence="2">The sequence shown here is derived from an EMBL/GenBank/DDBJ whole genome shotgun (WGS) entry which is preliminary data.</text>
</comment>
<dbReference type="InterPro" id="IPR050951">
    <property type="entry name" value="Retrovirus_Pol_polyprotein"/>
</dbReference>
<sequence>MEEILREAHDSPAGRHFEFKRVQMNVLGSFPKSSRRNRLLLIIVNCFNKWVEAFPQTNFRVKTVAKIFVELVVSKHDVSLKLHTNQGNNFESKLFKDIIDLLGIQKTQIAALYPQSDGQMKYQLRTIIDYLAKFLVKIGRIEIDQSHYIC</sequence>
<dbReference type="EMBL" id="JAYRBN010000114">
    <property type="protein sequence ID" value="KAL2723565.1"/>
    <property type="molecule type" value="Genomic_DNA"/>
</dbReference>
<feature type="domain" description="Integrase catalytic" evidence="1">
    <location>
        <begin position="8"/>
        <end position="150"/>
    </location>
</feature>